<evidence type="ECO:0000313" key="4">
    <source>
        <dbReference type="Proteomes" id="UP001403385"/>
    </source>
</evidence>
<dbReference type="InterPro" id="IPR052350">
    <property type="entry name" value="Metallo-dep_Lactonases"/>
</dbReference>
<evidence type="ECO:0000313" key="3">
    <source>
        <dbReference type="EMBL" id="MEN7550576.1"/>
    </source>
</evidence>
<evidence type="ECO:0000256" key="1">
    <source>
        <dbReference type="ARBA" id="ARBA00038310"/>
    </source>
</evidence>
<dbReference type="PANTHER" id="PTHR43569:SF2">
    <property type="entry name" value="AMIDOHYDROLASE-RELATED DOMAIN-CONTAINING PROTEIN"/>
    <property type="match status" value="1"/>
</dbReference>
<accession>A0AAW9SC70</accession>
<sequence>MQKIDAHHHFWKYSPVAHSWITEELQILKRDYLPEDLETEIKKSGYTGVVSVQASQTEAETDFLLGLAEQNEFIKGVVGWLDLQAENIEDRLAHYTQHPKFKGIRHIVQDEPDDQFLLRKDFLRGIEKLKNFDLTYDILIFPKHLKVALEFVQKFPEHKFVINHLAKPFIKNQKIQPWKDEITELAKYENVYCKLSGMVTEASWENWKPEDFKPYLDVAFEAFGSKRLMTGSDWPVCRLAGEYGEVMPIVEEYLPDEASKKAVLAQNAIDFYSL</sequence>
<gene>
    <name evidence="3" type="ORF">AAG747_21830</name>
</gene>
<keyword evidence="4" id="KW-1185">Reference proteome</keyword>
<dbReference type="Gene3D" id="3.20.20.140">
    <property type="entry name" value="Metal-dependent hydrolases"/>
    <property type="match status" value="1"/>
</dbReference>
<name>A0AAW9SC70_9BACT</name>
<dbReference type="GO" id="GO:0016787">
    <property type="term" value="F:hydrolase activity"/>
    <property type="evidence" value="ECO:0007669"/>
    <property type="project" value="InterPro"/>
</dbReference>
<feature type="domain" description="Amidohydrolase-related" evidence="2">
    <location>
        <begin position="4"/>
        <end position="273"/>
    </location>
</feature>
<dbReference type="Pfam" id="PF04909">
    <property type="entry name" value="Amidohydro_2"/>
    <property type="match status" value="1"/>
</dbReference>
<dbReference type="PANTHER" id="PTHR43569">
    <property type="entry name" value="AMIDOHYDROLASE"/>
    <property type="match status" value="1"/>
</dbReference>
<organism evidence="3 4">
    <name type="scientific">Rapidithrix thailandica</name>
    <dbReference type="NCBI Taxonomy" id="413964"/>
    <lineage>
        <taxon>Bacteria</taxon>
        <taxon>Pseudomonadati</taxon>
        <taxon>Bacteroidota</taxon>
        <taxon>Cytophagia</taxon>
        <taxon>Cytophagales</taxon>
        <taxon>Flammeovirgaceae</taxon>
        <taxon>Rapidithrix</taxon>
    </lineage>
</organism>
<protein>
    <submittedName>
        <fullName evidence="3">Amidohydrolase family protein</fullName>
    </submittedName>
</protein>
<dbReference type="RefSeq" id="WP_346823358.1">
    <property type="nucleotide sequence ID" value="NZ_JBDKWZ010000015.1"/>
</dbReference>
<comment type="caution">
    <text evidence="3">The sequence shown here is derived from an EMBL/GenBank/DDBJ whole genome shotgun (WGS) entry which is preliminary data.</text>
</comment>
<dbReference type="AlphaFoldDB" id="A0AAW9SC70"/>
<comment type="similarity">
    <text evidence="1">Belongs to the metallo-dependent hydrolases superfamily.</text>
</comment>
<dbReference type="InterPro" id="IPR006680">
    <property type="entry name" value="Amidohydro-rel"/>
</dbReference>
<dbReference type="Proteomes" id="UP001403385">
    <property type="component" value="Unassembled WGS sequence"/>
</dbReference>
<proteinExistence type="inferred from homology"/>
<evidence type="ECO:0000259" key="2">
    <source>
        <dbReference type="Pfam" id="PF04909"/>
    </source>
</evidence>
<dbReference type="SUPFAM" id="SSF51556">
    <property type="entry name" value="Metallo-dependent hydrolases"/>
    <property type="match status" value="1"/>
</dbReference>
<reference evidence="3 4" key="1">
    <citation type="submission" date="2024-04" db="EMBL/GenBank/DDBJ databases">
        <title>Novel genus in family Flammeovirgaceae.</title>
        <authorList>
            <person name="Nguyen T.H."/>
            <person name="Vuong T.Q."/>
            <person name="Le H."/>
            <person name="Kim S.-G."/>
        </authorList>
    </citation>
    <scope>NUCLEOTIDE SEQUENCE [LARGE SCALE GENOMIC DNA]</scope>
    <source>
        <strain evidence="3 4">JCM 23209</strain>
    </source>
</reference>
<dbReference type="EMBL" id="JBDKWZ010000015">
    <property type="protein sequence ID" value="MEN7550576.1"/>
    <property type="molecule type" value="Genomic_DNA"/>
</dbReference>
<dbReference type="InterPro" id="IPR032466">
    <property type="entry name" value="Metal_Hydrolase"/>
</dbReference>